<keyword evidence="5 7" id="KW-0472">Membrane</keyword>
<comment type="similarity">
    <text evidence="2">Belongs to the CorA metal ion transporter (MIT) (TC 1.A.35) family.</text>
</comment>
<dbReference type="SUPFAM" id="SSF143865">
    <property type="entry name" value="CorA soluble domain-like"/>
    <property type="match status" value="1"/>
</dbReference>
<evidence type="ECO:0000256" key="7">
    <source>
        <dbReference type="SAM" id="Phobius"/>
    </source>
</evidence>
<dbReference type="GO" id="GO:0000329">
    <property type="term" value="C:fungal-type vacuole membrane"/>
    <property type="evidence" value="ECO:0007669"/>
    <property type="project" value="TreeGrafter"/>
</dbReference>
<dbReference type="FunFam" id="1.20.58.340:FF:000014">
    <property type="entry name" value="CorA family metal ion transporter"/>
    <property type="match status" value="1"/>
</dbReference>
<dbReference type="Gene3D" id="1.20.58.340">
    <property type="entry name" value="Magnesium transport protein CorA, transmembrane region"/>
    <property type="match status" value="2"/>
</dbReference>
<comment type="caution">
    <text evidence="8">The sequence shown here is derived from an EMBL/GenBank/DDBJ whole genome shotgun (WGS) entry which is preliminary data.</text>
</comment>
<feature type="compositionally biased region" description="Basic residues" evidence="6">
    <location>
        <begin position="48"/>
        <end position="64"/>
    </location>
</feature>
<dbReference type="InterPro" id="IPR002523">
    <property type="entry name" value="MgTranspt_CorA/ZnTranspt_ZntB"/>
</dbReference>
<feature type="region of interest" description="Disordered" evidence="6">
    <location>
        <begin position="1"/>
        <end position="254"/>
    </location>
</feature>
<feature type="compositionally biased region" description="Acidic residues" evidence="6">
    <location>
        <begin position="440"/>
        <end position="450"/>
    </location>
</feature>
<feature type="compositionally biased region" description="Basic and acidic residues" evidence="6">
    <location>
        <begin position="686"/>
        <end position="695"/>
    </location>
</feature>
<keyword evidence="4 7" id="KW-1133">Transmembrane helix</keyword>
<dbReference type="Gene3D" id="3.30.460.20">
    <property type="entry name" value="CorA soluble domain-like"/>
    <property type="match status" value="1"/>
</dbReference>
<feature type="compositionally biased region" description="Polar residues" evidence="6">
    <location>
        <begin position="143"/>
        <end position="162"/>
    </location>
</feature>
<sequence>MSAQPPQPTITGPSRPETPQRRPQPTVLQSQDNDATMRPDANKAQPLTKKKRNHRGGKKKRTRRQSFALHEEGPELTDASRSRPGEDLQSVAKASFYRLQGRNHSNTSLDSEALLDHREQQNIRPRRQSMMGSSAFGVPIYETPSSYRPQYQNPFTTPGKNSNNDREDDIDEDERAPLIPSSSKSKSSGATCTYGGANNSRNNLQSSHRRASSKSSSRSRKKTTFDRPTLGLPLSDSYNVNYPPSVPGSPTLSATNRNMSFGDLIDLSNARDDRDIFSESAIDDRSIAGSTTRRQGRIERRSTIALEAEGDVCFPVEGMSEMADDEMAQRDGNSRHGNGLRRKRSKWPHLAMLDEWSRFEKEGRSDERRAKKITEPQLIGGRLRPIHRGWHRAEDDAPYRFTYFNEEFQSTIHSQTISELVQPGGSFKELFIPDRPVLEDSSESEDDEEESDRKSGNMTSQIRHVSGMGAFDGGSRAPTRQGSIQEQKSDLRRGGSVSLADTESKAATSGEATPNGGRKSPAQEKGKPKRYGDRPTWWLDVLSPTEAEMKVLCKTFGIHPLTAEDIMMQEAREKVELFGNYYFVNYRSFEQDMNNEDFLEPVNMYVVVFREGVISFHFSLTPHPANVRRRIRQLKDYLILSSDWISYAIIDDITDVFAPLIQNIEDEVDDIDDAILQLHSQNPDGKLNKDEKQGDGDGTSGESGGDMLRRVGDCRKKVMGLYRLLGNKADVIKGFAKRCNEHWEVAPRSEIGLYLGDIQDHIVTMTGNLSHYEKILARSHGNYLAQINIRMNERQEQTADVLGRLTVLGTIVLPMNIITGLWGMNVWVPGQDYEGDLTWFWCLTAGLLAFGFTCFFLAKKVYKIV</sequence>
<dbReference type="GO" id="GO:0010961">
    <property type="term" value="P:intracellular magnesium ion homeostasis"/>
    <property type="evidence" value="ECO:0007669"/>
    <property type="project" value="TreeGrafter"/>
</dbReference>
<dbReference type="SUPFAM" id="SSF144083">
    <property type="entry name" value="Magnesium transport protein CorA, transmembrane region"/>
    <property type="match status" value="1"/>
</dbReference>
<feature type="compositionally biased region" description="Polar residues" evidence="6">
    <location>
        <begin position="499"/>
        <end position="512"/>
    </location>
</feature>
<dbReference type="EMBL" id="CAJVRM010000420">
    <property type="protein sequence ID" value="CAG8980855.1"/>
    <property type="molecule type" value="Genomic_DNA"/>
</dbReference>
<dbReference type="FunFam" id="1.20.58.340:FF:000008">
    <property type="entry name" value="CorA family metal ion transporter"/>
    <property type="match status" value="1"/>
</dbReference>
<dbReference type="InterPro" id="IPR045861">
    <property type="entry name" value="CorA_cytoplasmic_dom"/>
</dbReference>
<feature type="compositionally biased region" description="Basic and acidic residues" evidence="6">
    <location>
        <begin position="69"/>
        <end position="86"/>
    </location>
</feature>
<dbReference type="InterPro" id="IPR045863">
    <property type="entry name" value="CorA_TM1_TM2"/>
</dbReference>
<reference evidence="8" key="1">
    <citation type="submission" date="2021-07" db="EMBL/GenBank/DDBJ databases">
        <authorList>
            <person name="Durling M."/>
        </authorList>
    </citation>
    <scope>NUCLEOTIDE SEQUENCE</scope>
</reference>
<evidence type="ECO:0000256" key="2">
    <source>
        <dbReference type="ARBA" id="ARBA00009765"/>
    </source>
</evidence>
<dbReference type="Pfam" id="PF01544">
    <property type="entry name" value="CorA"/>
    <property type="match status" value="2"/>
</dbReference>
<evidence type="ECO:0000313" key="9">
    <source>
        <dbReference type="Proteomes" id="UP000701801"/>
    </source>
</evidence>
<feature type="compositionally biased region" description="Basic and acidic residues" evidence="6">
    <location>
        <begin position="521"/>
        <end position="531"/>
    </location>
</feature>
<dbReference type="Proteomes" id="UP000701801">
    <property type="component" value="Unassembled WGS sequence"/>
</dbReference>
<gene>
    <name evidence="8" type="ORF">HYALB_00013728</name>
</gene>
<feature type="region of interest" description="Disordered" evidence="6">
    <location>
        <begin position="681"/>
        <end position="708"/>
    </location>
</feature>
<comment type="subcellular location">
    <subcellularLocation>
        <location evidence="1">Membrane</location>
        <topology evidence="1">Multi-pass membrane protein</topology>
    </subcellularLocation>
</comment>
<evidence type="ECO:0000256" key="1">
    <source>
        <dbReference type="ARBA" id="ARBA00004141"/>
    </source>
</evidence>
<feature type="transmembrane region" description="Helical" evidence="7">
    <location>
        <begin position="838"/>
        <end position="858"/>
    </location>
</feature>
<keyword evidence="3 7" id="KW-0812">Transmembrane</keyword>
<name>A0A9N9LTA7_9HELO</name>
<keyword evidence="9" id="KW-1185">Reference proteome</keyword>
<evidence type="ECO:0000256" key="5">
    <source>
        <dbReference type="ARBA" id="ARBA00023136"/>
    </source>
</evidence>
<protein>
    <recommendedName>
        <fullName evidence="10">Cora-domain-containing protein</fullName>
    </recommendedName>
</protein>
<evidence type="ECO:0000313" key="8">
    <source>
        <dbReference type="EMBL" id="CAG8980855.1"/>
    </source>
</evidence>
<dbReference type="PANTHER" id="PTHR21535">
    <property type="entry name" value="MAGNESIUM AND COBALT TRANSPORT PROTEIN/MITOCHONDRIAL IMPORT INNER MEMBRANE TRANSLOCASE SUBUNIT TIM8"/>
    <property type="match status" value="1"/>
</dbReference>
<dbReference type="InterPro" id="IPR044089">
    <property type="entry name" value="Alr1-like"/>
</dbReference>
<dbReference type="OrthoDB" id="29879at2759"/>
<feature type="region of interest" description="Disordered" evidence="6">
    <location>
        <begin position="435"/>
        <end position="531"/>
    </location>
</feature>
<feature type="compositionally biased region" description="Polar residues" evidence="6">
    <location>
        <begin position="236"/>
        <end position="254"/>
    </location>
</feature>
<accession>A0A9N9LTA7</accession>
<dbReference type="PANTHER" id="PTHR21535:SF51">
    <property type="entry name" value="MANGANESE RESISTANCE PROTEIN MNR2"/>
    <property type="match status" value="1"/>
</dbReference>
<dbReference type="AlphaFoldDB" id="A0A9N9LTA7"/>
<evidence type="ECO:0000256" key="6">
    <source>
        <dbReference type="SAM" id="MobiDB-lite"/>
    </source>
</evidence>
<dbReference type="GO" id="GO:0015095">
    <property type="term" value="F:magnesium ion transmembrane transporter activity"/>
    <property type="evidence" value="ECO:0007669"/>
    <property type="project" value="InterPro"/>
</dbReference>
<feature type="compositionally biased region" description="Basic residues" evidence="6">
    <location>
        <begin position="207"/>
        <end position="222"/>
    </location>
</feature>
<dbReference type="CDD" id="cd12829">
    <property type="entry name" value="Alr1p-like"/>
    <property type="match status" value="1"/>
</dbReference>
<organism evidence="8 9">
    <name type="scientific">Hymenoscyphus albidus</name>
    <dbReference type="NCBI Taxonomy" id="595503"/>
    <lineage>
        <taxon>Eukaryota</taxon>
        <taxon>Fungi</taxon>
        <taxon>Dikarya</taxon>
        <taxon>Ascomycota</taxon>
        <taxon>Pezizomycotina</taxon>
        <taxon>Leotiomycetes</taxon>
        <taxon>Helotiales</taxon>
        <taxon>Helotiaceae</taxon>
        <taxon>Hymenoscyphus</taxon>
    </lineage>
</organism>
<feature type="compositionally biased region" description="Low complexity" evidence="6">
    <location>
        <begin position="13"/>
        <end position="26"/>
    </location>
</feature>
<evidence type="ECO:0008006" key="10">
    <source>
        <dbReference type="Google" id="ProtNLM"/>
    </source>
</evidence>
<feature type="compositionally biased region" description="Polar residues" evidence="6">
    <location>
        <begin position="196"/>
        <end position="205"/>
    </location>
</feature>
<proteinExistence type="inferred from homology"/>
<evidence type="ECO:0000256" key="4">
    <source>
        <dbReference type="ARBA" id="ARBA00022989"/>
    </source>
</evidence>
<evidence type="ECO:0000256" key="3">
    <source>
        <dbReference type="ARBA" id="ARBA00022692"/>
    </source>
</evidence>